<dbReference type="PANTHER" id="PTHR14534">
    <property type="entry name" value="VACUOLAR IMPORT AND DEGRADATION PROTEIN 24"/>
    <property type="match status" value="1"/>
</dbReference>
<dbReference type="GeneID" id="87808399"/>
<proteinExistence type="inferred from homology"/>
<feature type="compositionally biased region" description="Polar residues" evidence="2">
    <location>
        <begin position="476"/>
        <end position="487"/>
    </location>
</feature>
<organism evidence="3 4">
    <name type="scientific">Vanrija pseudolonga</name>
    <dbReference type="NCBI Taxonomy" id="143232"/>
    <lineage>
        <taxon>Eukaryota</taxon>
        <taxon>Fungi</taxon>
        <taxon>Dikarya</taxon>
        <taxon>Basidiomycota</taxon>
        <taxon>Agaricomycotina</taxon>
        <taxon>Tremellomycetes</taxon>
        <taxon>Trichosporonales</taxon>
        <taxon>Trichosporonaceae</taxon>
        <taxon>Vanrija</taxon>
    </lineage>
</organism>
<dbReference type="GO" id="GO:0006623">
    <property type="term" value="P:protein targeting to vacuole"/>
    <property type="evidence" value="ECO:0007669"/>
    <property type="project" value="TreeGrafter"/>
</dbReference>
<dbReference type="EMBL" id="CP086716">
    <property type="protein sequence ID" value="WOO81646.1"/>
    <property type="molecule type" value="Genomic_DNA"/>
</dbReference>
<evidence type="ECO:0000256" key="1">
    <source>
        <dbReference type="ARBA" id="ARBA00061469"/>
    </source>
</evidence>
<evidence type="ECO:0000256" key="2">
    <source>
        <dbReference type="SAM" id="MobiDB-lite"/>
    </source>
</evidence>
<dbReference type="AlphaFoldDB" id="A0AAF0YC00"/>
<dbReference type="Pfam" id="PF09783">
    <property type="entry name" value="Vac_ImportDeg"/>
    <property type="match status" value="1"/>
</dbReference>
<dbReference type="InterPro" id="IPR018618">
    <property type="entry name" value="GID4/10-like"/>
</dbReference>
<dbReference type="PANTHER" id="PTHR14534:SF3">
    <property type="entry name" value="GID COMPLEX SUBUNIT 4 HOMOLOG"/>
    <property type="match status" value="1"/>
</dbReference>
<protein>
    <submittedName>
        <fullName evidence="3">Glucose-induced degradation protein 4</fullName>
    </submittedName>
</protein>
<dbReference type="Proteomes" id="UP000827549">
    <property type="component" value="Chromosome 3"/>
</dbReference>
<reference evidence="3" key="1">
    <citation type="submission" date="2023-10" db="EMBL/GenBank/DDBJ databases">
        <authorList>
            <person name="Noh H."/>
        </authorList>
    </citation>
    <scope>NUCLEOTIDE SEQUENCE</scope>
    <source>
        <strain evidence="3">DUCC4014</strain>
    </source>
</reference>
<gene>
    <name evidence="3" type="primary">Gid4</name>
    <name evidence="3" type="ORF">LOC62_03G005169</name>
</gene>
<feature type="compositionally biased region" description="Gly residues" evidence="2">
    <location>
        <begin position="12"/>
        <end position="27"/>
    </location>
</feature>
<keyword evidence="4" id="KW-1185">Reference proteome</keyword>
<name>A0AAF0YC00_9TREE</name>
<evidence type="ECO:0000313" key="3">
    <source>
        <dbReference type="EMBL" id="WOO81646.1"/>
    </source>
</evidence>
<comment type="similarity">
    <text evidence="1">Belongs to the GID4/VID24 family.</text>
</comment>
<evidence type="ECO:0000313" key="4">
    <source>
        <dbReference type="Proteomes" id="UP000827549"/>
    </source>
</evidence>
<dbReference type="GO" id="GO:0007039">
    <property type="term" value="P:protein catabolic process in the vacuole"/>
    <property type="evidence" value="ECO:0007669"/>
    <property type="project" value="TreeGrafter"/>
</dbReference>
<dbReference type="RefSeq" id="XP_062627678.1">
    <property type="nucleotide sequence ID" value="XM_062771694.1"/>
</dbReference>
<sequence length="523" mass="56393">MPTEAAPLSAGVDGGPNAGAMSGGGGVLSAVPRPPSSGSSSSSRMLAPPNIKCSHCWAFPLDRQDGIVIVGPADVATERVCARCVRAHKEDASPARLGTLGLRLDDNNYRWIPSVNPAADCTAFTVSVMDLASLAPSPPPPVATSPSTPLLPLPDVDELAPLPPTSPLGIPTRQVLSLSISTSPSPPLHSKSLPAASAAPWASFRAGKEKKSKEVANVVPEQEEECAPNPLLDVTRLRVRSSTYGCLYPGSKFHGTQSSGRSEYEVDVTIVDVHLAESTVCGYLSISHLTETHPQLTTYWEGEIIGPRFGFITGTRFGATMHDDMRHWGRFEQFRLASTRAAVVRPDTEMLLRDPLPDASKGETRPRERDFVFLRIKEKFLVPDHHVRDISGASFAGFYYAMIDLSPTLEIDDSIPTSPLVPKSPLIGTARRQSSSGPRPDPPQRRTSSAGVADARTEPAPRRPSATGTRPAGVRRQSSSRPAPTQKVATLSGYYFHSLNQEPFQQLSLQHVPETRRGKFELR</sequence>
<dbReference type="GO" id="GO:0045721">
    <property type="term" value="P:negative regulation of gluconeogenesis"/>
    <property type="evidence" value="ECO:0007669"/>
    <property type="project" value="TreeGrafter"/>
</dbReference>
<feature type="region of interest" description="Disordered" evidence="2">
    <location>
        <begin position="416"/>
        <end position="487"/>
    </location>
</feature>
<feature type="region of interest" description="Disordered" evidence="2">
    <location>
        <begin position="136"/>
        <end position="168"/>
    </location>
</feature>
<accession>A0AAF0YC00</accession>
<dbReference type="GO" id="GO:0034657">
    <property type="term" value="C:GID complex"/>
    <property type="evidence" value="ECO:0007669"/>
    <property type="project" value="TreeGrafter"/>
</dbReference>
<feature type="region of interest" description="Disordered" evidence="2">
    <location>
        <begin position="1"/>
        <end position="45"/>
    </location>
</feature>
<feature type="compositionally biased region" description="Low complexity" evidence="2">
    <location>
        <begin position="144"/>
        <end position="154"/>
    </location>
</feature>
<dbReference type="GO" id="GO:0043161">
    <property type="term" value="P:proteasome-mediated ubiquitin-dependent protein catabolic process"/>
    <property type="evidence" value="ECO:0007669"/>
    <property type="project" value="TreeGrafter"/>
</dbReference>
<dbReference type="GO" id="GO:0005773">
    <property type="term" value="C:vacuole"/>
    <property type="evidence" value="ECO:0007669"/>
    <property type="project" value="GOC"/>
</dbReference>